<evidence type="ECO:0000313" key="3">
    <source>
        <dbReference type="EMBL" id="RZR72080.1"/>
    </source>
</evidence>
<reference evidence="3" key="2">
    <citation type="journal article" date="2018" name="Data Brief">
        <title>Genome sequence data from 17 accessions of Ensete ventricosum, a staple food crop for millions in Ethiopia.</title>
        <authorList>
            <person name="Yemataw Z."/>
            <person name="Muzemil S."/>
            <person name="Ambachew D."/>
            <person name="Tripathi L."/>
            <person name="Tesfaye K."/>
            <person name="Chala A."/>
            <person name="Farbos A."/>
            <person name="O'Neill P."/>
            <person name="Moore K."/>
            <person name="Grant M."/>
            <person name="Studholme D.J."/>
        </authorList>
    </citation>
    <scope>NUCLEOTIDE SEQUENCE [LARGE SCALE GENOMIC DNA]</scope>
    <source>
        <tissue evidence="3">Leaf</tissue>
    </source>
</reference>
<name>A0A427BC87_ENSVE</name>
<organism evidence="2 4">
    <name type="scientific">Ensete ventricosum</name>
    <name type="common">Abyssinian banana</name>
    <name type="synonym">Musa ensete</name>
    <dbReference type="NCBI Taxonomy" id="4639"/>
    <lineage>
        <taxon>Eukaryota</taxon>
        <taxon>Viridiplantae</taxon>
        <taxon>Streptophyta</taxon>
        <taxon>Embryophyta</taxon>
        <taxon>Tracheophyta</taxon>
        <taxon>Spermatophyta</taxon>
        <taxon>Magnoliopsida</taxon>
        <taxon>Liliopsida</taxon>
        <taxon>Zingiberales</taxon>
        <taxon>Musaceae</taxon>
        <taxon>Ensete</taxon>
    </lineage>
</organism>
<reference evidence="2" key="3">
    <citation type="submission" date="2018-09" db="EMBL/GenBank/DDBJ databases">
        <authorList>
            <person name="Harrison J."/>
            <person name="Moore K.A."/>
            <person name="Paszkiewicz K."/>
            <person name="Jones T."/>
            <person name="Grant M."/>
            <person name="Ambacheew D."/>
            <person name="Muzemil S."/>
            <person name="Studholme D."/>
        </authorList>
    </citation>
    <scope>NUCLEOTIDE SEQUENCE</scope>
</reference>
<dbReference type="AlphaFoldDB" id="A0A427BC87"/>
<accession>A0A427BC87</accession>
<dbReference type="EMBL" id="AMZH03000013">
    <property type="protein sequence ID" value="RRT86121.1"/>
    <property type="molecule type" value="Genomic_DNA"/>
</dbReference>
<evidence type="ECO:0000313" key="2">
    <source>
        <dbReference type="EMBL" id="RRT86121.1"/>
    </source>
</evidence>
<evidence type="ECO:0000313" key="4">
    <source>
        <dbReference type="Proteomes" id="UP000287651"/>
    </source>
</evidence>
<dbReference type="Proteomes" id="UP000290560">
    <property type="component" value="Unassembled WGS sequence"/>
</dbReference>
<gene>
    <name evidence="2" type="ORF">B296_00004491</name>
    <name evidence="3" type="ORF">BHM03_00010244</name>
</gene>
<proteinExistence type="predicted"/>
<sequence length="162" mass="17392">MAFRILFDLQRSYKSCEAWVASRLCPLPTMYSKCTKASWSLSSLVLDSFFPFLQLGSEKVASLGSMVMGVYAKTLEKPLLRERVGEVRQMGDEAWFASGSGGSTFSEARAPRSDPSLSVLLPRPPPSDDVEPVTGRGSALAPPSCSATAAGVCLLDTAQPRP</sequence>
<reference evidence="2 4" key="1">
    <citation type="journal article" date="2014" name="Agronomy (Basel)">
        <title>A Draft Genome Sequence for Ensete ventricosum, the Drought-Tolerant Tree Against Hunger.</title>
        <authorList>
            <person name="Harrison J."/>
            <person name="Moore K.A."/>
            <person name="Paszkiewicz K."/>
            <person name="Jones T."/>
            <person name="Grant M."/>
            <person name="Ambacheew D."/>
            <person name="Muzemil S."/>
            <person name="Studholme D.J."/>
        </authorList>
    </citation>
    <scope>NUCLEOTIDE SEQUENCE [LARGE SCALE GENOMIC DNA]</scope>
</reference>
<dbReference type="Proteomes" id="UP000287651">
    <property type="component" value="Unassembled WGS sequence"/>
</dbReference>
<feature type="region of interest" description="Disordered" evidence="1">
    <location>
        <begin position="102"/>
        <end position="145"/>
    </location>
</feature>
<evidence type="ECO:0000256" key="1">
    <source>
        <dbReference type="SAM" id="MobiDB-lite"/>
    </source>
</evidence>
<dbReference type="EMBL" id="KV875626">
    <property type="protein sequence ID" value="RZR72080.1"/>
    <property type="molecule type" value="Genomic_DNA"/>
</dbReference>
<protein>
    <submittedName>
        <fullName evidence="2">Uncharacterized protein</fullName>
    </submittedName>
</protein>